<evidence type="ECO:0000313" key="3">
    <source>
        <dbReference type="Proteomes" id="UP001164743"/>
    </source>
</evidence>
<evidence type="ECO:0000256" key="1">
    <source>
        <dbReference type="SAM" id="MobiDB-lite"/>
    </source>
</evidence>
<reference evidence="2" key="1">
    <citation type="submission" date="2022-10" db="EMBL/GenBank/DDBJ databases">
        <title>Puccinia triticina Genome sequencing and assembly.</title>
        <authorList>
            <person name="Li C."/>
        </authorList>
    </citation>
    <scope>NUCLEOTIDE SEQUENCE</scope>
    <source>
        <strain evidence="2">Pt15</strain>
    </source>
</reference>
<proteinExistence type="predicted"/>
<feature type="region of interest" description="Disordered" evidence="1">
    <location>
        <begin position="1"/>
        <end position="56"/>
    </location>
</feature>
<dbReference type="GeneID" id="77808296"/>
<keyword evidence="3" id="KW-1185">Reference proteome</keyword>
<protein>
    <submittedName>
        <fullName evidence="2">Uncharacterized protein</fullName>
    </submittedName>
</protein>
<name>A0ABY7CFZ5_9BASI</name>
<dbReference type="RefSeq" id="XP_053018621.1">
    <property type="nucleotide sequence ID" value="XM_053167401.1"/>
</dbReference>
<organism evidence="2 3">
    <name type="scientific">Puccinia triticina</name>
    <dbReference type="NCBI Taxonomy" id="208348"/>
    <lineage>
        <taxon>Eukaryota</taxon>
        <taxon>Fungi</taxon>
        <taxon>Dikarya</taxon>
        <taxon>Basidiomycota</taxon>
        <taxon>Pucciniomycotina</taxon>
        <taxon>Pucciniomycetes</taxon>
        <taxon>Pucciniales</taxon>
        <taxon>Pucciniaceae</taxon>
        <taxon>Puccinia</taxon>
    </lineage>
</organism>
<dbReference type="Proteomes" id="UP001164743">
    <property type="component" value="Chromosome 3A"/>
</dbReference>
<sequence length="82" mass="9044">MITAPAAHLFQHTPMHQTKTVAPPIQAKQEIQDKPELEDNSDSDKEGPDSDDDLFDGAIKKVKGLQGKMAAQKDRIHTVIIL</sequence>
<accession>A0ABY7CFZ5</accession>
<evidence type="ECO:0000313" key="2">
    <source>
        <dbReference type="EMBL" id="WAQ83066.1"/>
    </source>
</evidence>
<feature type="compositionally biased region" description="Basic and acidic residues" evidence="1">
    <location>
        <begin position="30"/>
        <end position="48"/>
    </location>
</feature>
<gene>
    <name evidence="2" type="ORF">PtA15_3A433</name>
</gene>
<dbReference type="EMBL" id="CP110423">
    <property type="protein sequence ID" value="WAQ83066.1"/>
    <property type="molecule type" value="Genomic_DNA"/>
</dbReference>